<keyword evidence="1" id="KW-0732">Signal</keyword>
<evidence type="ECO:0000313" key="2">
    <source>
        <dbReference type="EMBL" id="GGH98429.1"/>
    </source>
</evidence>
<feature type="signal peptide" evidence="1">
    <location>
        <begin position="1"/>
        <end position="24"/>
    </location>
</feature>
<dbReference type="Proteomes" id="UP000621856">
    <property type="component" value="Unassembled WGS sequence"/>
</dbReference>
<dbReference type="EMBL" id="BMGZ01000002">
    <property type="protein sequence ID" value="GGH98429.1"/>
    <property type="molecule type" value="Genomic_DNA"/>
</dbReference>
<reference evidence="2" key="1">
    <citation type="journal article" date="2014" name="Int. J. Syst. Evol. Microbiol.">
        <title>Complete genome sequence of Corynebacterium casei LMG S-19264T (=DSM 44701T), isolated from a smear-ripened cheese.</title>
        <authorList>
            <consortium name="US DOE Joint Genome Institute (JGI-PGF)"/>
            <person name="Walter F."/>
            <person name="Albersmeier A."/>
            <person name="Kalinowski J."/>
            <person name="Ruckert C."/>
        </authorList>
    </citation>
    <scope>NUCLEOTIDE SEQUENCE</scope>
    <source>
        <strain evidence="2">CGMCC 1.14984</strain>
    </source>
</reference>
<accession>A0A8J3ER96</accession>
<dbReference type="RefSeq" id="WP_155140420.1">
    <property type="nucleotide sequence ID" value="NZ_BMGZ01000002.1"/>
</dbReference>
<dbReference type="EMBL" id="VCJR02000002">
    <property type="protein sequence ID" value="NHK28423.1"/>
    <property type="molecule type" value="Genomic_DNA"/>
</dbReference>
<evidence type="ECO:0000313" key="3">
    <source>
        <dbReference type="EMBL" id="NHK28423.1"/>
    </source>
</evidence>
<keyword evidence="5" id="KW-1185">Reference proteome</keyword>
<evidence type="ECO:0008006" key="6">
    <source>
        <dbReference type="Google" id="ProtNLM"/>
    </source>
</evidence>
<evidence type="ECO:0000313" key="5">
    <source>
        <dbReference type="Proteomes" id="UP000818603"/>
    </source>
</evidence>
<reference evidence="3 5" key="2">
    <citation type="submission" date="2020-02" db="EMBL/GenBank/DDBJ databases">
        <title>Genome sequence of Parvularcula flava strain NH6-79.</title>
        <authorList>
            <person name="Abdul Karim M.H."/>
            <person name="Lam M.Q."/>
            <person name="Chen S.J."/>
            <person name="Yahya A."/>
            <person name="Shahir S."/>
            <person name="Shamsir M.S."/>
            <person name="Chong C.S."/>
        </authorList>
    </citation>
    <scope>NUCLEOTIDE SEQUENCE [LARGE SCALE GENOMIC DNA]</scope>
    <source>
        <strain evidence="3 5">NH6-79</strain>
    </source>
</reference>
<evidence type="ECO:0000313" key="4">
    <source>
        <dbReference type="Proteomes" id="UP000621856"/>
    </source>
</evidence>
<name>A0A8J3ER96_9PROT</name>
<proteinExistence type="predicted"/>
<evidence type="ECO:0000256" key="1">
    <source>
        <dbReference type="SAM" id="SignalP"/>
    </source>
</evidence>
<protein>
    <recommendedName>
        <fullName evidence="6">Lipoprotein</fullName>
    </recommendedName>
</protein>
<organism evidence="2 4">
    <name type="scientific">Aquisalinus luteolus</name>
    <dbReference type="NCBI Taxonomy" id="1566827"/>
    <lineage>
        <taxon>Bacteria</taxon>
        <taxon>Pseudomonadati</taxon>
        <taxon>Pseudomonadota</taxon>
        <taxon>Alphaproteobacteria</taxon>
        <taxon>Parvularculales</taxon>
        <taxon>Parvularculaceae</taxon>
        <taxon>Aquisalinus</taxon>
    </lineage>
</organism>
<dbReference type="AlphaFoldDB" id="A0A8J3ER96"/>
<dbReference type="Proteomes" id="UP000818603">
    <property type="component" value="Unassembled WGS sequence"/>
</dbReference>
<sequence length="173" mass="18531">MKKSVFGAAFAAGASLVLAGNASAQNDQTPPPAKFTAQEAAGCAATFDWMLEFVDLDQSTGMTEQDIQRFYMETDLAAAMWTYELYAAMDGKTDEELKNAYIAGAEALMNSFPQEESEEANQAVVNIVMAKAETCGTTIANAYPDGNHPVIQQMMAQAAAARQQQQQQAPAAE</sequence>
<comment type="caution">
    <text evidence="2">The sequence shown here is derived from an EMBL/GenBank/DDBJ whole genome shotgun (WGS) entry which is preliminary data.</text>
</comment>
<reference evidence="2" key="3">
    <citation type="submission" date="2020-09" db="EMBL/GenBank/DDBJ databases">
        <authorList>
            <person name="Sun Q."/>
            <person name="Zhou Y."/>
        </authorList>
    </citation>
    <scope>NUCLEOTIDE SEQUENCE</scope>
    <source>
        <strain evidence="2">CGMCC 1.14984</strain>
    </source>
</reference>
<feature type="chain" id="PRO_5035203015" description="Lipoprotein" evidence="1">
    <location>
        <begin position="25"/>
        <end position="173"/>
    </location>
</feature>
<gene>
    <name evidence="3" type="ORF">FF098_010945</name>
    <name evidence="2" type="ORF">GCM10011355_22000</name>
</gene>